<accession>A0ABD5Y5P8</accession>
<sequence>MRYFRVTRGSDQRLVASDGETAYDLTSASGGPATVEELLASADEARQGLDESAEAYLDDAEECEFDDDDVVLPVEPPEVWASGVTYQISEEARQEESDKPDVYIDVYESERPEIFFKATPSRTVGPDEAVGIRADSTWDTPEPELGVVLFDGEMVGFTIGNDMSSRSIEGENPLYLPQAKVYDRCCSLGPCVVSLSEVDDPHDLEMTMQIHRDGEVAYEGTTNTSEMVRTCEELTSYLTRHNVVPRLTVLLTGTALVPEGDFTLREGDEIEIDIEGIGTLTNPVTTV</sequence>
<proteinExistence type="inferred from homology"/>
<evidence type="ECO:0000313" key="5">
    <source>
        <dbReference type="Proteomes" id="UP001596432"/>
    </source>
</evidence>
<comment type="caution">
    <text evidence="4">The sequence shown here is derived from an EMBL/GenBank/DDBJ whole genome shotgun (WGS) entry which is preliminary data.</text>
</comment>
<dbReference type="GO" id="GO:0016787">
    <property type="term" value="F:hydrolase activity"/>
    <property type="evidence" value="ECO:0007669"/>
    <property type="project" value="UniProtKB-KW"/>
</dbReference>
<dbReference type="PANTHER" id="PTHR42796">
    <property type="entry name" value="FUMARYLACETOACETATE HYDROLASE DOMAIN-CONTAINING PROTEIN 2A-RELATED"/>
    <property type="match status" value="1"/>
</dbReference>
<dbReference type="Gene3D" id="3.90.850.10">
    <property type="entry name" value="Fumarylacetoacetase-like, C-terminal domain"/>
    <property type="match status" value="1"/>
</dbReference>
<dbReference type="GO" id="GO:0044281">
    <property type="term" value="P:small molecule metabolic process"/>
    <property type="evidence" value="ECO:0007669"/>
    <property type="project" value="UniProtKB-ARBA"/>
</dbReference>
<dbReference type="SUPFAM" id="SSF56529">
    <property type="entry name" value="FAH"/>
    <property type="match status" value="1"/>
</dbReference>
<dbReference type="InterPro" id="IPR011234">
    <property type="entry name" value="Fumarylacetoacetase-like_C"/>
</dbReference>
<dbReference type="GO" id="GO:0046872">
    <property type="term" value="F:metal ion binding"/>
    <property type="evidence" value="ECO:0007669"/>
    <property type="project" value="UniProtKB-KW"/>
</dbReference>
<name>A0ABD5Y5P8_9EURY</name>
<organism evidence="4 5">
    <name type="scientific">Halosimplex aquaticum</name>
    <dbReference type="NCBI Taxonomy" id="3026162"/>
    <lineage>
        <taxon>Archaea</taxon>
        <taxon>Methanobacteriati</taxon>
        <taxon>Methanobacteriota</taxon>
        <taxon>Stenosarchaea group</taxon>
        <taxon>Halobacteria</taxon>
        <taxon>Halobacteriales</taxon>
        <taxon>Haloarculaceae</taxon>
        <taxon>Halosimplex</taxon>
    </lineage>
</organism>
<dbReference type="GeneID" id="78823017"/>
<reference evidence="4 5" key="1">
    <citation type="journal article" date="2019" name="Int. J. Syst. Evol. Microbiol.">
        <title>The Global Catalogue of Microorganisms (GCM) 10K type strain sequencing project: providing services to taxonomists for standard genome sequencing and annotation.</title>
        <authorList>
            <consortium name="The Broad Institute Genomics Platform"/>
            <consortium name="The Broad Institute Genome Sequencing Center for Infectious Disease"/>
            <person name="Wu L."/>
            <person name="Ma J."/>
        </authorList>
    </citation>
    <scope>NUCLEOTIDE SEQUENCE [LARGE SCALE GENOMIC DNA]</scope>
    <source>
        <strain evidence="4 5">XZYJT29</strain>
    </source>
</reference>
<dbReference type="AlphaFoldDB" id="A0ABD5Y5P8"/>
<dbReference type="EMBL" id="JBHTAS010000001">
    <property type="protein sequence ID" value="MFC7142668.1"/>
    <property type="molecule type" value="Genomic_DNA"/>
</dbReference>
<evidence type="ECO:0000256" key="2">
    <source>
        <dbReference type="ARBA" id="ARBA00022723"/>
    </source>
</evidence>
<dbReference type="InterPro" id="IPR051121">
    <property type="entry name" value="FAH"/>
</dbReference>
<keyword evidence="4" id="KW-0378">Hydrolase</keyword>
<protein>
    <submittedName>
        <fullName evidence="4">Fumarylacetoacetate hydrolase family protein</fullName>
    </submittedName>
</protein>
<evidence type="ECO:0000313" key="4">
    <source>
        <dbReference type="EMBL" id="MFC7142668.1"/>
    </source>
</evidence>
<dbReference type="RefSeq" id="WP_274323724.1">
    <property type="nucleotide sequence ID" value="NZ_CP118158.1"/>
</dbReference>
<dbReference type="InterPro" id="IPR036663">
    <property type="entry name" value="Fumarylacetoacetase_C_sf"/>
</dbReference>
<dbReference type="Proteomes" id="UP001596432">
    <property type="component" value="Unassembled WGS sequence"/>
</dbReference>
<evidence type="ECO:0000259" key="3">
    <source>
        <dbReference type="Pfam" id="PF01557"/>
    </source>
</evidence>
<gene>
    <name evidence="4" type="ORF">ACFQMA_22895</name>
</gene>
<dbReference type="PANTHER" id="PTHR42796:SF7">
    <property type="entry name" value="2-DEHYDRO-3-DEOXY-D-ARABINONATE DEHYDRATASE"/>
    <property type="match status" value="1"/>
</dbReference>
<keyword evidence="5" id="KW-1185">Reference proteome</keyword>
<keyword evidence="2" id="KW-0479">Metal-binding</keyword>
<feature type="domain" description="Fumarylacetoacetase-like C-terminal" evidence="3">
    <location>
        <begin position="106"/>
        <end position="284"/>
    </location>
</feature>
<evidence type="ECO:0000256" key="1">
    <source>
        <dbReference type="ARBA" id="ARBA00010211"/>
    </source>
</evidence>
<comment type="similarity">
    <text evidence="1">Belongs to the FAH family.</text>
</comment>
<dbReference type="Pfam" id="PF01557">
    <property type="entry name" value="FAA_hydrolase"/>
    <property type="match status" value="1"/>
</dbReference>